<proteinExistence type="inferred from homology"/>
<dbReference type="Gene3D" id="1.10.10.10">
    <property type="entry name" value="Winged helix-like DNA-binding domain superfamily/Winged helix DNA-binding domain"/>
    <property type="match status" value="1"/>
</dbReference>
<dbReference type="PANTHER" id="PTHR43133">
    <property type="entry name" value="RNA POLYMERASE ECF-TYPE SIGMA FACTO"/>
    <property type="match status" value="1"/>
</dbReference>
<name>W0F0B8_9BACT</name>
<evidence type="ECO:0000256" key="2">
    <source>
        <dbReference type="ARBA" id="ARBA00023015"/>
    </source>
</evidence>
<dbReference type="SUPFAM" id="SSF88946">
    <property type="entry name" value="Sigma2 domain of RNA polymerase sigma factors"/>
    <property type="match status" value="1"/>
</dbReference>
<evidence type="ECO:0000256" key="1">
    <source>
        <dbReference type="ARBA" id="ARBA00010641"/>
    </source>
</evidence>
<evidence type="ECO:0000313" key="8">
    <source>
        <dbReference type="Proteomes" id="UP000003586"/>
    </source>
</evidence>
<sequence length="177" mass="20635">MDSEELIRQCKKHNRRAQEHIFKQYAPLMMATCMRYLNHRENSEECMLAGFQKFFEKIDQFQFMGAASVTGYLKRIMINECLMELRKNKPVFLTADTVLEPVLNEHSDGLARLSAKEILLLLEKLPEGYRTIFNLYVIENLSHREIAALLKISEGTSKSQLSKARFLLQQLIVAHER</sequence>
<dbReference type="KEGG" id="nso:NIASO_06445"/>
<dbReference type="Pfam" id="PF04542">
    <property type="entry name" value="Sigma70_r2"/>
    <property type="match status" value="1"/>
</dbReference>
<dbReference type="InterPro" id="IPR013325">
    <property type="entry name" value="RNA_pol_sigma_r2"/>
</dbReference>
<dbReference type="OrthoDB" id="1056775at2"/>
<dbReference type="Proteomes" id="UP000003586">
    <property type="component" value="Chromosome"/>
</dbReference>
<dbReference type="Pfam" id="PF08281">
    <property type="entry name" value="Sigma70_r4_2"/>
    <property type="match status" value="1"/>
</dbReference>
<accession>W0F0B8</accession>
<evidence type="ECO:0000259" key="6">
    <source>
        <dbReference type="Pfam" id="PF08281"/>
    </source>
</evidence>
<evidence type="ECO:0000313" key="7">
    <source>
        <dbReference type="EMBL" id="AHF14894.1"/>
    </source>
</evidence>
<evidence type="ECO:0000256" key="4">
    <source>
        <dbReference type="ARBA" id="ARBA00023163"/>
    </source>
</evidence>
<dbReference type="InterPro" id="IPR013324">
    <property type="entry name" value="RNA_pol_sigma_r3/r4-like"/>
</dbReference>
<keyword evidence="8" id="KW-1185">Reference proteome</keyword>
<dbReference type="InterPro" id="IPR039425">
    <property type="entry name" value="RNA_pol_sigma-70-like"/>
</dbReference>
<reference evidence="7 8" key="1">
    <citation type="submission" date="2013-12" db="EMBL/GenBank/DDBJ databases">
        <authorList>
            <consortium name="DOE Joint Genome Institute"/>
            <person name="Eisen J."/>
            <person name="Huntemann M."/>
            <person name="Han J."/>
            <person name="Chen A."/>
            <person name="Kyrpides N."/>
            <person name="Mavromatis K."/>
            <person name="Markowitz V."/>
            <person name="Palaniappan K."/>
            <person name="Ivanova N."/>
            <person name="Schaumberg A."/>
            <person name="Pati A."/>
            <person name="Liolios K."/>
            <person name="Nordberg H.P."/>
            <person name="Cantor M.N."/>
            <person name="Hua S.X."/>
            <person name="Woyke T."/>
        </authorList>
    </citation>
    <scope>NUCLEOTIDE SEQUENCE [LARGE SCALE GENOMIC DNA]</scope>
    <source>
        <strain evidence="8">DSM 19437</strain>
    </source>
</reference>
<organism evidence="7 8">
    <name type="scientific">Niabella soli DSM 19437</name>
    <dbReference type="NCBI Taxonomy" id="929713"/>
    <lineage>
        <taxon>Bacteria</taxon>
        <taxon>Pseudomonadati</taxon>
        <taxon>Bacteroidota</taxon>
        <taxon>Chitinophagia</taxon>
        <taxon>Chitinophagales</taxon>
        <taxon>Chitinophagaceae</taxon>
        <taxon>Niabella</taxon>
    </lineage>
</organism>
<evidence type="ECO:0000259" key="5">
    <source>
        <dbReference type="Pfam" id="PF04542"/>
    </source>
</evidence>
<keyword evidence="2" id="KW-0805">Transcription regulation</keyword>
<dbReference type="GO" id="GO:0016987">
    <property type="term" value="F:sigma factor activity"/>
    <property type="evidence" value="ECO:0007669"/>
    <property type="project" value="UniProtKB-KW"/>
</dbReference>
<dbReference type="GO" id="GO:0006352">
    <property type="term" value="P:DNA-templated transcription initiation"/>
    <property type="evidence" value="ECO:0007669"/>
    <property type="project" value="InterPro"/>
</dbReference>
<dbReference type="InterPro" id="IPR007627">
    <property type="entry name" value="RNA_pol_sigma70_r2"/>
</dbReference>
<dbReference type="RefSeq" id="WP_025298743.1">
    <property type="nucleotide sequence ID" value="NZ_CP007035.1"/>
</dbReference>
<dbReference type="SUPFAM" id="SSF88659">
    <property type="entry name" value="Sigma3 and sigma4 domains of RNA polymerase sigma factors"/>
    <property type="match status" value="1"/>
</dbReference>
<dbReference type="NCBIfam" id="TIGR02937">
    <property type="entry name" value="sigma70-ECF"/>
    <property type="match status" value="1"/>
</dbReference>
<evidence type="ECO:0000256" key="3">
    <source>
        <dbReference type="ARBA" id="ARBA00023082"/>
    </source>
</evidence>
<dbReference type="Gene3D" id="1.10.1740.10">
    <property type="match status" value="1"/>
</dbReference>
<keyword evidence="4" id="KW-0804">Transcription</keyword>
<gene>
    <name evidence="7" type="ORF">NIASO_06445</name>
</gene>
<dbReference type="GO" id="GO:0003677">
    <property type="term" value="F:DNA binding"/>
    <property type="evidence" value="ECO:0007669"/>
    <property type="project" value="InterPro"/>
</dbReference>
<dbReference type="STRING" id="929713.NIASO_06445"/>
<dbReference type="eggNOG" id="COG1595">
    <property type="taxonomic scope" value="Bacteria"/>
</dbReference>
<dbReference type="HOGENOM" id="CLU_047691_3_2_10"/>
<keyword evidence="3" id="KW-0731">Sigma factor</keyword>
<dbReference type="InterPro" id="IPR013249">
    <property type="entry name" value="RNA_pol_sigma70_r4_t2"/>
</dbReference>
<dbReference type="AlphaFoldDB" id="W0F0B8"/>
<dbReference type="PANTHER" id="PTHR43133:SF46">
    <property type="entry name" value="RNA POLYMERASE SIGMA-70 FACTOR ECF SUBFAMILY"/>
    <property type="match status" value="1"/>
</dbReference>
<feature type="domain" description="RNA polymerase sigma-70 region 2" evidence="5">
    <location>
        <begin position="22"/>
        <end position="89"/>
    </location>
</feature>
<protein>
    <submittedName>
        <fullName evidence="7">RNA polymerase subunit sigma-70</fullName>
    </submittedName>
</protein>
<comment type="similarity">
    <text evidence="1">Belongs to the sigma-70 factor family. ECF subfamily.</text>
</comment>
<dbReference type="EMBL" id="CP007035">
    <property type="protein sequence ID" value="AHF14894.1"/>
    <property type="molecule type" value="Genomic_DNA"/>
</dbReference>
<feature type="domain" description="RNA polymerase sigma factor 70 region 4 type 2" evidence="6">
    <location>
        <begin position="117"/>
        <end position="165"/>
    </location>
</feature>
<dbReference type="InterPro" id="IPR014284">
    <property type="entry name" value="RNA_pol_sigma-70_dom"/>
</dbReference>
<dbReference type="InterPro" id="IPR036388">
    <property type="entry name" value="WH-like_DNA-bd_sf"/>
</dbReference>